<evidence type="ECO:0000256" key="2">
    <source>
        <dbReference type="ARBA" id="ARBA00022763"/>
    </source>
</evidence>
<evidence type="ECO:0000256" key="1">
    <source>
        <dbReference type="ARBA" id="ARBA00007484"/>
    </source>
</evidence>
<evidence type="ECO:0000313" key="9">
    <source>
        <dbReference type="EMBL" id="GAV19207.1"/>
    </source>
</evidence>
<dbReference type="GO" id="GO:0006355">
    <property type="term" value="P:regulation of DNA-templated transcription"/>
    <property type="evidence" value="ECO:0007669"/>
    <property type="project" value="InterPro"/>
</dbReference>
<dbReference type="InterPro" id="IPR015927">
    <property type="entry name" value="Peptidase_S24_S26A/B/C"/>
</dbReference>
<dbReference type="Pfam" id="PF00717">
    <property type="entry name" value="Peptidase_S24"/>
    <property type="match status" value="1"/>
</dbReference>
<proteinExistence type="inferred from homology"/>
<sequence>MVNKDPFYLGRLQDYYALHRLIPSYAEIAALVGVSKQGAVKFVDRMIFAGYISKAPGGRLSPANMFFARPHVGFAPAGFASPATEILGDAITIDDYLVERPSSTVLVGVQGDSMINAGIHDGDFLIVERNTNPDLGKIVVAIVDGDFTIKYLRSGSKGMYLEPANEDYPDIYPEESLDIYGEVVGQFRKF</sequence>
<dbReference type="GO" id="GO:0009432">
    <property type="term" value="P:SOS response"/>
    <property type="evidence" value="ECO:0007669"/>
    <property type="project" value="UniProtKB-KW"/>
</dbReference>
<reference evidence="9 10" key="1">
    <citation type="journal article" date="2017" name="Arch. Microbiol.">
        <title>Mariprofundus micogutta sp. nov., a novel iron-oxidizing zetaproteobacterium isolated from a deep-sea hydrothermal field at the Bayonnaise knoll of the Izu-Ogasawara arc, and a description of Mariprofundales ord. nov. and Zetaproteobacteria classis nov.</title>
        <authorList>
            <person name="Makita H."/>
            <person name="Tanaka E."/>
            <person name="Mitsunobu S."/>
            <person name="Miyazaki M."/>
            <person name="Nunoura T."/>
            <person name="Uematsu K."/>
            <person name="Takaki Y."/>
            <person name="Nishi S."/>
            <person name="Shimamura S."/>
            <person name="Takai K."/>
        </authorList>
    </citation>
    <scope>NUCLEOTIDE SEQUENCE [LARGE SCALE GENOMIC DNA]</scope>
    <source>
        <strain evidence="9 10">ET2</strain>
    </source>
</reference>
<evidence type="ECO:0000313" key="10">
    <source>
        <dbReference type="Proteomes" id="UP000231632"/>
    </source>
</evidence>
<keyword evidence="2" id="KW-0227">DNA damage</keyword>
<dbReference type="SUPFAM" id="SSF51306">
    <property type="entry name" value="LexA/Signal peptidase"/>
    <property type="match status" value="1"/>
</dbReference>
<evidence type="ECO:0000256" key="7">
    <source>
        <dbReference type="RuleBase" id="RU003991"/>
    </source>
</evidence>
<feature type="domain" description="Peptidase S24/S26A/S26B/S26C" evidence="8">
    <location>
        <begin position="72"/>
        <end position="184"/>
    </location>
</feature>
<dbReference type="STRING" id="1921010.MMIC_P0136"/>
<evidence type="ECO:0000256" key="6">
    <source>
        <dbReference type="ARBA" id="ARBA00023236"/>
    </source>
</evidence>
<keyword evidence="3 7" id="KW-0378">Hydrolase</keyword>
<evidence type="ECO:0000256" key="4">
    <source>
        <dbReference type="ARBA" id="ARBA00022813"/>
    </source>
</evidence>
<dbReference type="AlphaFoldDB" id="A0A1L8CJW5"/>
<comment type="caution">
    <text evidence="9">The sequence shown here is derived from an EMBL/GenBank/DDBJ whole genome shotgun (WGS) entry which is preliminary data.</text>
</comment>
<dbReference type="Gene3D" id="2.10.109.10">
    <property type="entry name" value="Umud Fragment, subunit A"/>
    <property type="match status" value="1"/>
</dbReference>
<gene>
    <name evidence="9" type="ORF">MMIC_P0136</name>
</gene>
<keyword evidence="5" id="KW-0234">DNA repair</keyword>
<evidence type="ECO:0000259" key="8">
    <source>
        <dbReference type="Pfam" id="PF00717"/>
    </source>
</evidence>
<keyword evidence="6" id="KW-0742">SOS response</keyword>
<comment type="similarity">
    <text evidence="1 7">Belongs to the peptidase S24 family.</text>
</comment>
<accession>A0A1L8CJW5</accession>
<dbReference type="GO" id="GO:0016787">
    <property type="term" value="F:hydrolase activity"/>
    <property type="evidence" value="ECO:0007669"/>
    <property type="project" value="UniProtKB-KW"/>
</dbReference>
<dbReference type="GO" id="GO:0003677">
    <property type="term" value="F:DNA binding"/>
    <property type="evidence" value="ECO:0007669"/>
    <property type="project" value="InterPro"/>
</dbReference>
<dbReference type="PANTHER" id="PTHR33516:SF2">
    <property type="entry name" value="LEXA REPRESSOR-RELATED"/>
    <property type="match status" value="1"/>
</dbReference>
<keyword evidence="10" id="KW-1185">Reference proteome</keyword>
<keyword evidence="4 7" id="KW-0068">Autocatalytic cleavage</keyword>
<dbReference type="PANTHER" id="PTHR33516">
    <property type="entry name" value="LEXA REPRESSOR"/>
    <property type="match status" value="1"/>
</dbReference>
<dbReference type="RefSeq" id="WP_072658399.1">
    <property type="nucleotide sequence ID" value="NZ_BDFD01000001.1"/>
</dbReference>
<dbReference type="InterPro" id="IPR036388">
    <property type="entry name" value="WH-like_DNA-bd_sf"/>
</dbReference>
<name>A0A1L8CJW5_9PROT</name>
<protein>
    <submittedName>
        <fullName evidence="9">DNA polymerase V</fullName>
    </submittedName>
</protein>
<dbReference type="InterPro" id="IPR006197">
    <property type="entry name" value="Peptidase_S24_LexA"/>
</dbReference>
<evidence type="ECO:0000256" key="3">
    <source>
        <dbReference type="ARBA" id="ARBA00022801"/>
    </source>
</evidence>
<evidence type="ECO:0000256" key="5">
    <source>
        <dbReference type="ARBA" id="ARBA00023204"/>
    </source>
</evidence>
<dbReference type="EMBL" id="BDFD01000001">
    <property type="protein sequence ID" value="GAV19207.1"/>
    <property type="molecule type" value="Genomic_DNA"/>
</dbReference>
<dbReference type="Proteomes" id="UP000231632">
    <property type="component" value="Unassembled WGS sequence"/>
</dbReference>
<dbReference type="Gene3D" id="1.10.10.10">
    <property type="entry name" value="Winged helix-like DNA-binding domain superfamily/Winged helix DNA-binding domain"/>
    <property type="match status" value="1"/>
</dbReference>
<dbReference type="InterPro" id="IPR036286">
    <property type="entry name" value="LexA/Signal_pep-like_sf"/>
</dbReference>
<dbReference type="CDD" id="cd06529">
    <property type="entry name" value="S24_LexA-like"/>
    <property type="match status" value="1"/>
</dbReference>
<dbReference type="PRINTS" id="PR00726">
    <property type="entry name" value="LEXASERPTASE"/>
</dbReference>
<dbReference type="InterPro" id="IPR050077">
    <property type="entry name" value="LexA_repressor"/>
</dbReference>
<dbReference type="GO" id="GO:0006281">
    <property type="term" value="P:DNA repair"/>
    <property type="evidence" value="ECO:0007669"/>
    <property type="project" value="UniProtKB-KW"/>
</dbReference>
<dbReference type="InterPro" id="IPR039418">
    <property type="entry name" value="LexA-like"/>
</dbReference>
<dbReference type="OrthoDB" id="9787787at2"/>
<organism evidence="9 10">
    <name type="scientific">Mariprofundus micogutta</name>
    <dbReference type="NCBI Taxonomy" id="1921010"/>
    <lineage>
        <taxon>Bacteria</taxon>
        <taxon>Pseudomonadati</taxon>
        <taxon>Pseudomonadota</taxon>
        <taxon>Candidatius Mariprofundia</taxon>
        <taxon>Mariprofundales</taxon>
        <taxon>Mariprofundaceae</taxon>
        <taxon>Mariprofundus</taxon>
    </lineage>
</organism>